<name>A0A382BK27_9ZZZZ</name>
<keyword evidence="3" id="KW-0560">Oxidoreductase</keyword>
<accession>A0A382BK27</accession>
<proteinExistence type="predicted"/>
<evidence type="ECO:0000256" key="1">
    <source>
        <dbReference type="ARBA" id="ARBA00022630"/>
    </source>
</evidence>
<organism evidence="6">
    <name type="scientific">marine metagenome</name>
    <dbReference type="NCBI Taxonomy" id="408172"/>
    <lineage>
        <taxon>unclassified sequences</taxon>
        <taxon>metagenomes</taxon>
        <taxon>ecological metagenomes</taxon>
    </lineage>
</organism>
<keyword evidence="1" id="KW-0285">Flavoprotein</keyword>
<feature type="domain" description="HpaB/PvcC/4-BUDH C-terminal" evidence="4">
    <location>
        <begin position="279"/>
        <end position="477"/>
    </location>
</feature>
<dbReference type="Pfam" id="PF11794">
    <property type="entry name" value="HpaB_N"/>
    <property type="match status" value="1"/>
</dbReference>
<keyword evidence="2" id="KW-0274">FAD</keyword>
<dbReference type="Gene3D" id="1.20.140.10">
    <property type="entry name" value="Butyryl-CoA Dehydrogenase, subunit A, domain 3"/>
    <property type="match status" value="1"/>
</dbReference>
<dbReference type="InterPro" id="IPR046373">
    <property type="entry name" value="Acyl-CoA_Oxase/DH_mid-dom_sf"/>
</dbReference>
<dbReference type="GO" id="GO:0016627">
    <property type="term" value="F:oxidoreductase activity, acting on the CH-CH group of donors"/>
    <property type="evidence" value="ECO:0007669"/>
    <property type="project" value="InterPro"/>
</dbReference>
<evidence type="ECO:0000313" key="6">
    <source>
        <dbReference type="EMBL" id="SVB14196.1"/>
    </source>
</evidence>
<evidence type="ECO:0000256" key="2">
    <source>
        <dbReference type="ARBA" id="ARBA00022827"/>
    </source>
</evidence>
<sequence>MTRNGQHYLDSLRDGRSIFLDGQAVDDVTTHPAFAQAAKSVAKLYDYQNGPEHIELMTFNSPTSGERVSRCWELPRSYEQLVTRRIALTAWAELTCGMMGRSPDHVASVLGGLVMGIDLFKQYDENRAAALLDYYRYARDNDLYLSYVIINPQADKSKGPSEQPDEYLVAAICDEDGEGITVKGAKMLGTAAVISNEVLLAGFQVFQEGDEPYAFTAMVPINAKGVKLLSRRSYAASVPSVFDYPLSSLFDENDAVIYFDEVKIPWDRVFIYRDIQMAKAQWHQTRSHVHQNYQCAIRLMVKLRFLLGIAHKIAETNAIIDFPQVKETLGELAGKVGVIEGLVKGMEASGERYGDYYLPDPRLLCSTQVLSQELYPEIVLMIRRLAGGGIIMLPSSFKDFEVPEIADVISKTQKSPAVDSEGKVKLFKLAWDALGSEFGSRHLQYEMFYSGPTHVVRAQAFQNYDWEECTAMVEKLMASYDRPK</sequence>
<reference evidence="6" key="1">
    <citation type="submission" date="2018-05" db="EMBL/GenBank/DDBJ databases">
        <authorList>
            <person name="Lanie J.A."/>
            <person name="Ng W.-L."/>
            <person name="Kazmierczak K.M."/>
            <person name="Andrzejewski T.M."/>
            <person name="Davidsen T.M."/>
            <person name="Wayne K.J."/>
            <person name="Tettelin H."/>
            <person name="Glass J.I."/>
            <person name="Rusch D."/>
            <person name="Podicherti R."/>
            <person name="Tsui H.-C.T."/>
            <person name="Winkler M.E."/>
        </authorList>
    </citation>
    <scope>NUCLEOTIDE SEQUENCE</scope>
</reference>
<dbReference type="InterPro" id="IPR024719">
    <property type="entry name" value="HpaB/PvcC/4-BUDH_C"/>
</dbReference>
<dbReference type="InterPro" id="IPR036250">
    <property type="entry name" value="AcylCo_DH-like_C"/>
</dbReference>
<evidence type="ECO:0000259" key="4">
    <source>
        <dbReference type="Pfam" id="PF03241"/>
    </source>
</evidence>
<dbReference type="PIRSF" id="PIRSF000331">
    <property type="entry name" value="HpaA_HpaB"/>
    <property type="match status" value="1"/>
</dbReference>
<dbReference type="InterPro" id="IPR024674">
    <property type="entry name" value="HpaB/PvcC/4-BUDH_N"/>
</dbReference>
<dbReference type="EMBL" id="UINC01030201">
    <property type="protein sequence ID" value="SVB14196.1"/>
    <property type="molecule type" value="Genomic_DNA"/>
</dbReference>
<dbReference type="SUPFAM" id="SSF47203">
    <property type="entry name" value="Acyl-CoA dehydrogenase C-terminal domain-like"/>
    <property type="match status" value="1"/>
</dbReference>
<dbReference type="Pfam" id="PF03241">
    <property type="entry name" value="HpaB"/>
    <property type="match status" value="1"/>
</dbReference>
<feature type="domain" description="HpaB/PvcC/4-BUDH N-terminal" evidence="5">
    <location>
        <begin position="5"/>
        <end position="271"/>
    </location>
</feature>
<evidence type="ECO:0000259" key="5">
    <source>
        <dbReference type="Pfam" id="PF11794"/>
    </source>
</evidence>
<dbReference type="InterPro" id="IPR009100">
    <property type="entry name" value="AcylCoA_DH/oxidase_NM_dom_sf"/>
</dbReference>
<dbReference type="PANTHER" id="PTHR36117:SF3">
    <property type="entry name" value="4-HYDROXYPHENYLACETATE 3-MONOOXYGENASE-RELATED"/>
    <property type="match status" value="1"/>
</dbReference>
<dbReference type="Gene3D" id="1.10.3140.10">
    <property type="entry name" value="4-hydroxybutyryl-coa dehydratase, domain 1"/>
    <property type="match status" value="1"/>
</dbReference>
<protein>
    <recommendedName>
        <fullName evidence="7">HpaB/PvcC/4-BUDH N-terminal domain-containing protein</fullName>
    </recommendedName>
</protein>
<dbReference type="InterPro" id="IPR004925">
    <property type="entry name" value="HpaB/PvcC/4-BUDH"/>
</dbReference>
<dbReference type="PANTHER" id="PTHR36117">
    <property type="entry name" value="4-HYDROXYPHENYLACETATE 3-MONOOXYGENASE-RELATED"/>
    <property type="match status" value="1"/>
</dbReference>
<evidence type="ECO:0008006" key="7">
    <source>
        <dbReference type="Google" id="ProtNLM"/>
    </source>
</evidence>
<gene>
    <name evidence="6" type="ORF">METZ01_LOCUS167050</name>
</gene>
<evidence type="ECO:0000256" key="3">
    <source>
        <dbReference type="ARBA" id="ARBA00023002"/>
    </source>
</evidence>
<dbReference type="AlphaFoldDB" id="A0A382BK27"/>
<dbReference type="Gene3D" id="2.40.110.10">
    <property type="entry name" value="Butyryl-CoA Dehydrogenase, subunit A, domain 2"/>
    <property type="match status" value="1"/>
</dbReference>
<dbReference type="SUPFAM" id="SSF56645">
    <property type="entry name" value="Acyl-CoA dehydrogenase NM domain-like"/>
    <property type="match status" value="1"/>
</dbReference>